<gene>
    <name evidence="1" type="ORF">S7711_10431</name>
</gene>
<name>A0A084AT31_STACB</name>
<dbReference type="EMBL" id="KL648579">
    <property type="protein sequence ID" value="KEY68460.1"/>
    <property type="molecule type" value="Genomic_DNA"/>
</dbReference>
<accession>A0A084AT31</accession>
<evidence type="ECO:0000313" key="1">
    <source>
        <dbReference type="EMBL" id="KEY68460.1"/>
    </source>
</evidence>
<dbReference type="HOGENOM" id="CLU_1161796_0_0_1"/>
<dbReference type="Proteomes" id="UP000028045">
    <property type="component" value="Unassembled WGS sequence"/>
</dbReference>
<dbReference type="OrthoDB" id="10361864at2759"/>
<proteinExistence type="predicted"/>
<protein>
    <submittedName>
        <fullName evidence="1">Uncharacterized protein</fullName>
    </submittedName>
</protein>
<organism evidence="1 2">
    <name type="scientific">Stachybotrys chartarum (strain CBS 109288 / IBT 7711)</name>
    <name type="common">Toxic black mold</name>
    <name type="synonym">Stilbospora chartarum</name>
    <dbReference type="NCBI Taxonomy" id="1280523"/>
    <lineage>
        <taxon>Eukaryota</taxon>
        <taxon>Fungi</taxon>
        <taxon>Dikarya</taxon>
        <taxon>Ascomycota</taxon>
        <taxon>Pezizomycotina</taxon>
        <taxon>Sordariomycetes</taxon>
        <taxon>Hypocreomycetidae</taxon>
        <taxon>Hypocreales</taxon>
        <taxon>Stachybotryaceae</taxon>
        <taxon>Stachybotrys</taxon>
    </lineage>
</organism>
<sequence>MASFKAIVSTTPLEARPKGVVPKPSLSMDYETFKQLLDDQETLDILLDRMYALRYIHKYRSFFDNNIASAFRDAFQCHEQKLGLNEEITQAFFRKLLEEIERDRDMRERYIDSLGLIMAPEPDLTNVLMPTCHQLASIVHQRDDPELPQWIEDYVEHSAKQPQDEEAGLGHSCWTGYLQLVEELGYELEMVAPRLCGQSGEMLHLQALIAGGVAWYRASIIAEMKEMKNEEATVVTMRV</sequence>
<reference evidence="1 2" key="1">
    <citation type="journal article" date="2014" name="BMC Genomics">
        <title>Comparative genome sequencing reveals chemotype-specific gene clusters in the toxigenic black mold Stachybotrys.</title>
        <authorList>
            <person name="Semeiks J."/>
            <person name="Borek D."/>
            <person name="Otwinowski Z."/>
            <person name="Grishin N.V."/>
        </authorList>
    </citation>
    <scope>NUCLEOTIDE SEQUENCE [LARGE SCALE GENOMIC DNA]</scope>
    <source>
        <strain evidence="2">CBS 109288 / IBT 7711</strain>
    </source>
</reference>
<dbReference type="AlphaFoldDB" id="A0A084AT31"/>
<evidence type="ECO:0000313" key="2">
    <source>
        <dbReference type="Proteomes" id="UP000028045"/>
    </source>
</evidence>
<keyword evidence="2" id="KW-1185">Reference proteome</keyword>